<reference evidence="1 2" key="1">
    <citation type="submission" date="2015-04" db="EMBL/GenBank/DDBJ databases">
        <title>Complete genome sequence of Schizopora paradoxa KUC8140, a cosmopolitan wood degrader in East Asia.</title>
        <authorList>
            <consortium name="DOE Joint Genome Institute"/>
            <person name="Min B."/>
            <person name="Park H."/>
            <person name="Jang Y."/>
            <person name="Kim J.-J."/>
            <person name="Kim K.H."/>
            <person name="Pangilinan J."/>
            <person name="Lipzen A."/>
            <person name="Riley R."/>
            <person name="Grigoriev I.V."/>
            <person name="Spatafora J.W."/>
            <person name="Choi I.-G."/>
        </authorList>
    </citation>
    <scope>NUCLEOTIDE SEQUENCE [LARGE SCALE GENOMIC DNA]</scope>
    <source>
        <strain evidence="1 2">KUC8140</strain>
    </source>
</reference>
<dbReference type="Proteomes" id="UP000053477">
    <property type="component" value="Unassembled WGS sequence"/>
</dbReference>
<dbReference type="InterPro" id="IPR036396">
    <property type="entry name" value="Cyt_P450_sf"/>
</dbReference>
<organism evidence="1 2">
    <name type="scientific">Schizopora paradoxa</name>
    <dbReference type="NCBI Taxonomy" id="27342"/>
    <lineage>
        <taxon>Eukaryota</taxon>
        <taxon>Fungi</taxon>
        <taxon>Dikarya</taxon>
        <taxon>Basidiomycota</taxon>
        <taxon>Agaricomycotina</taxon>
        <taxon>Agaricomycetes</taxon>
        <taxon>Hymenochaetales</taxon>
        <taxon>Schizoporaceae</taxon>
        <taxon>Schizopora</taxon>
    </lineage>
</organism>
<protein>
    <recommendedName>
        <fullName evidence="3">Cytochrome P450</fullName>
    </recommendedName>
</protein>
<dbReference type="GO" id="GO:0016705">
    <property type="term" value="F:oxidoreductase activity, acting on paired donors, with incorporation or reduction of molecular oxygen"/>
    <property type="evidence" value="ECO:0007669"/>
    <property type="project" value="InterPro"/>
</dbReference>
<dbReference type="GO" id="GO:0004497">
    <property type="term" value="F:monooxygenase activity"/>
    <property type="evidence" value="ECO:0007669"/>
    <property type="project" value="InterPro"/>
</dbReference>
<dbReference type="EMBL" id="KQ085910">
    <property type="protein sequence ID" value="KLO16890.1"/>
    <property type="molecule type" value="Genomic_DNA"/>
</dbReference>
<accession>A0A0H2RXQ8</accession>
<dbReference type="Gene3D" id="1.10.630.10">
    <property type="entry name" value="Cytochrome P450"/>
    <property type="match status" value="1"/>
</dbReference>
<dbReference type="GO" id="GO:0020037">
    <property type="term" value="F:heme binding"/>
    <property type="evidence" value="ECO:0007669"/>
    <property type="project" value="InterPro"/>
</dbReference>
<evidence type="ECO:0000313" key="1">
    <source>
        <dbReference type="EMBL" id="KLO16890.1"/>
    </source>
</evidence>
<dbReference type="SUPFAM" id="SSF48264">
    <property type="entry name" value="Cytochrome P450"/>
    <property type="match status" value="1"/>
</dbReference>
<sequence>MGSGMGSGPRNFVRFRFGLWAICRGSCSRSCLGMRFAVYEMKVILSVLLNAFEFRPSPDCKISWLDHTILAPHVEGDPSLVNRLPLVVSEAH</sequence>
<dbReference type="OrthoDB" id="1470350at2759"/>
<dbReference type="GO" id="GO:0005506">
    <property type="term" value="F:iron ion binding"/>
    <property type="evidence" value="ECO:0007669"/>
    <property type="project" value="InterPro"/>
</dbReference>
<dbReference type="Pfam" id="PF00067">
    <property type="entry name" value="p450"/>
    <property type="match status" value="1"/>
</dbReference>
<dbReference type="InterPro" id="IPR001128">
    <property type="entry name" value="Cyt_P450"/>
</dbReference>
<evidence type="ECO:0000313" key="2">
    <source>
        <dbReference type="Proteomes" id="UP000053477"/>
    </source>
</evidence>
<name>A0A0H2RXQ8_9AGAM</name>
<dbReference type="AlphaFoldDB" id="A0A0H2RXQ8"/>
<keyword evidence="2" id="KW-1185">Reference proteome</keyword>
<gene>
    <name evidence="1" type="ORF">SCHPADRAFT_189186</name>
</gene>
<dbReference type="InParanoid" id="A0A0H2RXQ8"/>
<evidence type="ECO:0008006" key="3">
    <source>
        <dbReference type="Google" id="ProtNLM"/>
    </source>
</evidence>
<proteinExistence type="predicted"/>